<gene>
    <name evidence="2" type="ORF">E2C01_016696</name>
</gene>
<evidence type="ECO:0000313" key="2">
    <source>
        <dbReference type="EMBL" id="MPC23638.1"/>
    </source>
</evidence>
<feature type="compositionally biased region" description="Basic and acidic residues" evidence="1">
    <location>
        <begin position="10"/>
        <end position="21"/>
    </location>
</feature>
<reference evidence="2 3" key="1">
    <citation type="submission" date="2019-05" db="EMBL/GenBank/DDBJ databases">
        <title>Another draft genome of Portunus trituberculatus and its Hox gene families provides insights of decapod evolution.</title>
        <authorList>
            <person name="Jeong J.-H."/>
            <person name="Song I."/>
            <person name="Kim S."/>
            <person name="Choi T."/>
            <person name="Kim D."/>
            <person name="Ryu S."/>
            <person name="Kim W."/>
        </authorList>
    </citation>
    <scope>NUCLEOTIDE SEQUENCE [LARGE SCALE GENOMIC DNA]</scope>
    <source>
        <tissue evidence="2">Muscle</tissue>
    </source>
</reference>
<comment type="caution">
    <text evidence="2">The sequence shown here is derived from an EMBL/GenBank/DDBJ whole genome shotgun (WGS) entry which is preliminary data.</text>
</comment>
<dbReference type="Proteomes" id="UP000324222">
    <property type="component" value="Unassembled WGS sequence"/>
</dbReference>
<sequence length="64" mass="7133">MTVALGGVTTERRDVAEGRGDIDPTHVTPTFVLLRYGHWNPRLTITTTTIIIKGADKGDNIKWR</sequence>
<protein>
    <submittedName>
        <fullName evidence="2">Uncharacterized protein</fullName>
    </submittedName>
</protein>
<accession>A0A5B7DQI6</accession>
<feature type="region of interest" description="Disordered" evidence="1">
    <location>
        <begin position="1"/>
        <end position="21"/>
    </location>
</feature>
<evidence type="ECO:0000313" key="3">
    <source>
        <dbReference type="Proteomes" id="UP000324222"/>
    </source>
</evidence>
<proteinExistence type="predicted"/>
<keyword evidence="3" id="KW-1185">Reference proteome</keyword>
<organism evidence="2 3">
    <name type="scientific">Portunus trituberculatus</name>
    <name type="common">Swimming crab</name>
    <name type="synonym">Neptunus trituberculatus</name>
    <dbReference type="NCBI Taxonomy" id="210409"/>
    <lineage>
        <taxon>Eukaryota</taxon>
        <taxon>Metazoa</taxon>
        <taxon>Ecdysozoa</taxon>
        <taxon>Arthropoda</taxon>
        <taxon>Crustacea</taxon>
        <taxon>Multicrustacea</taxon>
        <taxon>Malacostraca</taxon>
        <taxon>Eumalacostraca</taxon>
        <taxon>Eucarida</taxon>
        <taxon>Decapoda</taxon>
        <taxon>Pleocyemata</taxon>
        <taxon>Brachyura</taxon>
        <taxon>Eubrachyura</taxon>
        <taxon>Portunoidea</taxon>
        <taxon>Portunidae</taxon>
        <taxon>Portuninae</taxon>
        <taxon>Portunus</taxon>
    </lineage>
</organism>
<name>A0A5B7DQI6_PORTR</name>
<dbReference type="EMBL" id="VSRR010001233">
    <property type="protein sequence ID" value="MPC23638.1"/>
    <property type="molecule type" value="Genomic_DNA"/>
</dbReference>
<evidence type="ECO:0000256" key="1">
    <source>
        <dbReference type="SAM" id="MobiDB-lite"/>
    </source>
</evidence>
<dbReference type="AlphaFoldDB" id="A0A5B7DQI6"/>